<dbReference type="AlphaFoldDB" id="A0AAU1UHH2"/>
<sequence length="188" mass="20792">MDKRRPTPQQKQADRALCPVHVSNVLGLKVQDVARTMRANGVTQPLATDRVRKWREDPGSAPDWLAALLTEKAVRAAQQQARRERSALEDEHRLLLLRDTVERRLLAKEPIPAGYDAEVIAMDIAFGASKELVRGCGPVCGGPAADLLLPVELVALSWADVDPDDHETWVVHRGDCPAVTDDGRSPWR</sequence>
<evidence type="ECO:0000313" key="1">
    <source>
        <dbReference type="EMBL" id="WTS16949.1"/>
    </source>
</evidence>
<proteinExistence type="predicted"/>
<gene>
    <name evidence="1" type="ORF">OHU69_41435</name>
</gene>
<name>A0AAU1UHH2_9ACTN</name>
<accession>A0AAU1UHH2</accession>
<organism evidence="1">
    <name type="scientific">Streptomyces sp. NBC_00119</name>
    <dbReference type="NCBI Taxonomy" id="2975659"/>
    <lineage>
        <taxon>Bacteria</taxon>
        <taxon>Bacillati</taxon>
        <taxon>Actinomycetota</taxon>
        <taxon>Actinomycetes</taxon>
        <taxon>Kitasatosporales</taxon>
        <taxon>Streptomycetaceae</taxon>
        <taxon>Streptomyces</taxon>
    </lineage>
</organism>
<reference evidence="1" key="1">
    <citation type="submission" date="2022-10" db="EMBL/GenBank/DDBJ databases">
        <title>The complete genomes of actinobacterial strains from the NBC collection.</title>
        <authorList>
            <person name="Joergensen T.S."/>
            <person name="Alvarez Arevalo M."/>
            <person name="Sterndorff E.B."/>
            <person name="Faurdal D."/>
            <person name="Vuksanovic O."/>
            <person name="Mourched A.-S."/>
            <person name="Charusanti P."/>
            <person name="Shaw S."/>
            <person name="Blin K."/>
            <person name="Weber T."/>
        </authorList>
    </citation>
    <scope>NUCLEOTIDE SEQUENCE</scope>
    <source>
        <strain evidence="1">NBC_00119</strain>
    </source>
</reference>
<dbReference type="EMBL" id="CP108195">
    <property type="protein sequence ID" value="WTS16949.1"/>
    <property type="molecule type" value="Genomic_DNA"/>
</dbReference>
<protein>
    <submittedName>
        <fullName evidence="1">Uncharacterized protein</fullName>
    </submittedName>
</protein>